<dbReference type="Pfam" id="PF00089">
    <property type="entry name" value="Trypsin"/>
    <property type="match status" value="1"/>
</dbReference>
<keyword evidence="10" id="KW-1185">Reference proteome</keyword>
<evidence type="ECO:0000313" key="9">
    <source>
        <dbReference type="EMBL" id="BES95317.1"/>
    </source>
</evidence>
<reference evidence="9 10" key="1">
    <citation type="submission" date="2023-09" db="EMBL/GenBank/DDBJ databases">
        <title>Nesidiocoris tenuis whole genome shotgun sequence.</title>
        <authorList>
            <person name="Shibata T."/>
            <person name="Shimoda M."/>
            <person name="Kobayashi T."/>
            <person name="Uehara T."/>
        </authorList>
    </citation>
    <scope>NUCLEOTIDE SEQUENCE [LARGE SCALE GENOMIC DNA]</scope>
    <source>
        <strain evidence="9 10">Japan</strain>
    </source>
</reference>
<accession>A0ABN7AXV3</accession>
<dbReference type="PANTHER" id="PTHR24276">
    <property type="entry name" value="POLYSERASE-RELATED"/>
    <property type="match status" value="1"/>
</dbReference>
<dbReference type="Gene3D" id="2.40.10.10">
    <property type="entry name" value="Trypsin-like serine proteases"/>
    <property type="match status" value="1"/>
</dbReference>
<dbReference type="InterPro" id="IPR001314">
    <property type="entry name" value="Peptidase_S1A"/>
</dbReference>
<feature type="region of interest" description="Disordered" evidence="6">
    <location>
        <begin position="55"/>
        <end position="103"/>
    </location>
</feature>
<organism evidence="9 10">
    <name type="scientific">Nesidiocoris tenuis</name>
    <dbReference type="NCBI Taxonomy" id="355587"/>
    <lineage>
        <taxon>Eukaryota</taxon>
        <taxon>Metazoa</taxon>
        <taxon>Ecdysozoa</taxon>
        <taxon>Arthropoda</taxon>
        <taxon>Hexapoda</taxon>
        <taxon>Insecta</taxon>
        <taxon>Pterygota</taxon>
        <taxon>Neoptera</taxon>
        <taxon>Paraneoptera</taxon>
        <taxon>Hemiptera</taxon>
        <taxon>Heteroptera</taxon>
        <taxon>Panheteroptera</taxon>
        <taxon>Cimicomorpha</taxon>
        <taxon>Miridae</taxon>
        <taxon>Dicyphina</taxon>
        <taxon>Nesidiocoris</taxon>
    </lineage>
</organism>
<dbReference type="PROSITE" id="PS50240">
    <property type="entry name" value="TRYPSIN_DOM"/>
    <property type="match status" value="1"/>
</dbReference>
<evidence type="ECO:0000256" key="2">
    <source>
        <dbReference type="ARBA" id="ARBA00022670"/>
    </source>
</evidence>
<evidence type="ECO:0000256" key="1">
    <source>
        <dbReference type="ARBA" id="ARBA00007664"/>
    </source>
</evidence>
<feature type="compositionally biased region" description="Polar residues" evidence="6">
    <location>
        <begin position="79"/>
        <end position="91"/>
    </location>
</feature>
<dbReference type="PANTHER" id="PTHR24276:SF96">
    <property type="entry name" value="PEPTIDASE S1 DOMAIN-CONTAINING PROTEIN"/>
    <property type="match status" value="1"/>
</dbReference>
<dbReference type="SMART" id="SM00020">
    <property type="entry name" value="Tryp_SPc"/>
    <property type="match status" value="1"/>
</dbReference>
<feature type="chain" id="PRO_5045155346" evidence="7">
    <location>
        <begin position="23"/>
        <end position="383"/>
    </location>
</feature>
<keyword evidence="5" id="KW-1015">Disulfide bond</keyword>
<proteinExistence type="inferred from homology"/>
<feature type="signal peptide" evidence="7">
    <location>
        <begin position="1"/>
        <end position="22"/>
    </location>
</feature>
<dbReference type="PROSITE" id="PS51257">
    <property type="entry name" value="PROKAR_LIPOPROTEIN"/>
    <property type="match status" value="1"/>
</dbReference>
<evidence type="ECO:0000313" key="10">
    <source>
        <dbReference type="Proteomes" id="UP001307889"/>
    </source>
</evidence>
<evidence type="ECO:0000259" key="8">
    <source>
        <dbReference type="PROSITE" id="PS50240"/>
    </source>
</evidence>
<dbReference type="InterPro" id="IPR050430">
    <property type="entry name" value="Peptidase_S1"/>
</dbReference>
<evidence type="ECO:0000256" key="5">
    <source>
        <dbReference type="ARBA" id="ARBA00023157"/>
    </source>
</evidence>
<dbReference type="SUPFAM" id="SSF50494">
    <property type="entry name" value="Trypsin-like serine proteases"/>
    <property type="match status" value="1"/>
</dbReference>
<evidence type="ECO:0000256" key="6">
    <source>
        <dbReference type="SAM" id="MobiDB-lite"/>
    </source>
</evidence>
<keyword evidence="4" id="KW-0720">Serine protease</keyword>
<feature type="domain" description="Peptidase S1" evidence="8">
    <location>
        <begin position="107"/>
        <end position="360"/>
    </location>
</feature>
<protein>
    <submittedName>
        <fullName evidence="9">Kallikrein B, plasma (Fletcher factor) 1</fullName>
    </submittedName>
</protein>
<dbReference type="PROSITE" id="PS00135">
    <property type="entry name" value="TRYPSIN_SER"/>
    <property type="match status" value="1"/>
</dbReference>
<dbReference type="EMBL" id="AP028914">
    <property type="protein sequence ID" value="BES95317.1"/>
    <property type="molecule type" value="Genomic_DNA"/>
</dbReference>
<name>A0ABN7AXV3_9HEMI</name>
<keyword evidence="2" id="KW-0645">Protease</keyword>
<dbReference type="InterPro" id="IPR043504">
    <property type="entry name" value="Peptidase_S1_PA_chymotrypsin"/>
</dbReference>
<keyword evidence="3" id="KW-0378">Hydrolase</keyword>
<comment type="similarity">
    <text evidence="1">Belongs to the peptidase S1 family.</text>
</comment>
<sequence>MGDDLKSYSFYTFLLMLSSVFGCLDKVDFSEYRNQVFYRTRITSSVNDIKQYTDRARKPRESATADALGNKTQKETSEKNVNYKNASSKTSIGKPPIRTETSEPSRIVKGEKAETGEFPFIVSLQFSRNNKHFCGGSLIAFSKVLTACHCVRVGTYINGELVLVKPSSLSILAGTIDTESKTGQRRSPRHIFVHPKYVNRGYDLYDLTVITTEEPFKPVPGSVELVKFGVTSKMIKETWEKKINCKTAGWGKIQDGGTGSKVLLKINLTLISPDECKTKIQNFRIQNPDYEGPPYLEESQICTYDDEGRDTCQGDSGGPLICNGVLTGVVSWGPACGAESSPGVFARLDVGYQWLMTDTFSKASNAEIYVLLHTVLVVVHSWR</sequence>
<dbReference type="InterPro" id="IPR033116">
    <property type="entry name" value="TRYPSIN_SER"/>
</dbReference>
<dbReference type="InterPro" id="IPR001254">
    <property type="entry name" value="Trypsin_dom"/>
</dbReference>
<keyword evidence="7" id="KW-0732">Signal</keyword>
<dbReference type="Proteomes" id="UP001307889">
    <property type="component" value="Chromosome 6"/>
</dbReference>
<evidence type="ECO:0000256" key="3">
    <source>
        <dbReference type="ARBA" id="ARBA00022801"/>
    </source>
</evidence>
<dbReference type="InterPro" id="IPR009003">
    <property type="entry name" value="Peptidase_S1_PA"/>
</dbReference>
<gene>
    <name evidence="9" type="ORF">NTJ_08126</name>
</gene>
<dbReference type="PRINTS" id="PR00722">
    <property type="entry name" value="CHYMOTRYPSIN"/>
</dbReference>
<dbReference type="CDD" id="cd00190">
    <property type="entry name" value="Tryp_SPc"/>
    <property type="match status" value="1"/>
</dbReference>
<evidence type="ECO:0000256" key="7">
    <source>
        <dbReference type="SAM" id="SignalP"/>
    </source>
</evidence>
<evidence type="ECO:0000256" key="4">
    <source>
        <dbReference type="ARBA" id="ARBA00022825"/>
    </source>
</evidence>